<accession>A0A6I4SPA5</accession>
<evidence type="ECO:0000313" key="8">
    <source>
        <dbReference type="EMBL" id="MXO57655.1"/>
    </source>
</evidence>
<evidence type="ECO:0000313" key="9">
    <source>
        <dbReference type="Proteomes" id="UP000468943"/>
    </source>
</evidence>
<organism evidence="8 9">
    <name type="scientific">Pontixanthobacter gangjinensis</name>
    <dbReference type="NCBI Taxonomy" id="1028742"/>
    <lineage>
        <taxon>Bacteria</taxon>
        <taxon>Pseudomonadati</taxon>
        <taxon>Pseudomonadota</taxon>
        <taxon>Alphaproteobacteria</taxon>
        <taxon>Sphingomonadales</taxon>
        <taxon>Erythrobacteraceae</taxon>
        <taxon>Pontixanthobacter</taxon>
    </lineage>
</organism>
<dbReference type="Gene3D" id="2.60.120.620">
    <property type="entry name" value="q2cbj1_9rhob like domain"/>
    <property type="match status" value="1"/>
</dbReference>
<comment type="cofactor">
    <cofactor evidence="1">
        <name>L-ascorbate</name>
        <dbReference type="ChEBI" id="CHEBI:38290"/>
    </cofactor>
</comment>
<dbReference type="InterPro" id="IPR006620">
    <property type="entry name" value="Pro_4_hyd_alph"/>
</dbReference>
<dbReference type="GO" id="GO:0031418">
    <property type="term" value="F:L-ascorbic acid binding"/>
    <property type="evidence" value="ECO:0007669"/>
    <property type="project" value="UniProtKB-KW"/>
</dbReference>
<evidence type="ECO:0000256" key="3">
    <source>
        <dbReference type="ARBA" id="ARBA00022896"/>
    </source>
</evidence>
<keyword evidence="6" id="KW-0408">Iron</keyword>
<dbReference type="Proteomes" id="UP000468943">
    <property type="component" value="Unassembled WGS sequence"/>
</dbReference>
<evidence type="ECO:0000259" key="7">
    <source>
        <dbReference type="PROSITE" id="PS51471"/>
    </source>
</evidence>
<dbReference type="OrthoDB" id="8926796at2"/>
<dbReference type="EMBL" id="WTYS01000001">
    <property type="protein sequence ID" value="MXO57655.1"/>
    <property type="molecule type" value="Genomic_DNA"/>
</dbReference>
<reference evidence="8 9" key="1">
    <citation type="submission" date="2019-12" db="EMBL/GenBank/DDBJ databases">
        <title>Genomic-based taxomic classification of the family Erythrobacteraceae.</title>
        <authorList>
            <person name="Xu L."/>
        </authorList>
    </citation>
    <scope>NUCLEOTIDE SEQUENCE [LARGE SCALE GENOMIC DNA]</scope>
    <source>
        <strain evidence="8 9">JCM 17802</strain>
    </source>
</reference>
<dbReference type="GO" id="GO:0051213">
    <property type="term" value="F:dioxygenase activity"/>
    <property type="evidence" value="ECO:0007669"/>
    <property type="project" value="UniProtKB-KW"/>
</dbReference>
<keyword evidence="9" id="KW-1185">Reference proteome</keyword>
<dbReference type="InterPro" id="IPR044862">
    <property type="entry name" value="Pro_4_hyd_alph_FE2OG_OXY"/>
</dbReference>
<dbReference type="GO" id="GO:0016705">
    <property type="term" value="F:oxidoreductase activity, acting on paired donors, with incorporation or reduction of molecular oxygen"/>
    <property type="evidence" value="ECO:0007669"/>
    <property type="project" value="InterPro"/>
</dbReference>
<evidence type="ECO:0000256" key="2">
    <source>
        <dbReference type="ARBA" id="ARBA00022723"/>
    </source>
</evidence>
<evidence type="ECO:0000256" key="6">
    <source>
        <dbReference type="ARBA" id="ARBA00023004"/>
    </source>
</evidence>
<keyword evidence="2" id="KW-0479">Metal-binding</keyword>
<keyword evidence="4" id="KW-0223">Dioxygenase</keyword>
<protein>
    <recommendedName>
        <fullName evidence="7">Fe2OG dioxygenase domain-containing protein</fullName>
    </recommendedName>
</protein>
<gene>
    <name evidence="8" type="ORF">GRI36_12270</name>
</gene>
<evidence type="ECO:0000256" key="1">
    <source>
        <dbReference type="ARBA" id="ARBA00001961"/>
    </source>
</evidence>
<dbReference type="SMART" id="SM00702">
    <property type="entry name" value="P4Hc"/>
    <property type="match status" value="1"/>
</dbReference>
<evidence type="ECO:0000256" key="5">
    <source>
        <dbReference type="ARBA" id="ARBA00023002"/>
    </source>
</evidence>
<comment type="caution">
    <text evidence="8">The sequence shown here is derived from an EMBL/GenBank/DDBJ whole genome shotgun (WGS) entry which is preliminary data.</text>
</comment>
<dbReference type="RefSeq" id="WP_160598711.1">
    <property type="nucleotide sequence ID" value="NZ_WTYS01000001.1"/>
</dbReference>
<dbReference type="AlphaFoldDB" id="A0A6I4SPA5"/>
<evidence type="ECO:0000256" key="4">
    <source>
        <dbReference type="ARBA" id="ARBA00022964"/>
    </source>
</evidence>
<dbReference type="GO" id="GO:0005506">
    <property type="term" value="F:iron ion binding"/>
    <property type="evidence" value="ECO:0007669"/>
    <property type="project" value="InterPro"/>
</dbReference>
<proteinExistence type="predicted"/>
<keyword evidence="5" id="KW-0560">Oxidoreductase</keyword>
<dbReference type="PROSITE" id="PS51471">
    <property type="entry name" value="FE2OG_OXY"/>
    <property type="match status" value="1"/>
</dbReference>
<name>A0A6I4SPA5_9SPHN</name>
<sequence>MHSKAAAEFAILQQLSDPKFIRAFLTELDEKIRLTSENQEHWLARANLCRRGGFLKEAREAFLNYQRMAGGSAVRRMSQNNVTPVEVPTANGAKIAPIIMIDGFLDAKDQKGLLDYAVANKEAFRDANINSKQPQYDPDKRKTLVFHKFEFMRDHFINHISENIAQMTGDLGLEQFQVDIQEIKITNHVEGGFFRVHTDNRSEFAAAGRAITWLYYFSNVPSNFTGGDLLVFDSDIEKDEYQLQSFTKIAAKPNRLVAFPSWYYHAVVPVRQTSKKFADGRFAIAGHVRKVACKPGR</sequence>
<feature type="domain" description="Fe2OG dioxygenase" evidence="7">
    <location>
        <begin position="179"/>
        <end position="290"/>
    </location>
</feature>
<dbReference type="InterPro" id="IPR005123">
    <property type="entry name" value="Oxoglu/Fe-dep_dioxygenase_dom"/>
</dbReference>
<dbReference type="Pfam" id="PF13640">
    <property type="entry name" value="2OG-FeII_Oxy_3"/>
    <property type="match status" value="1"/>
</dbReference>
<keyword evidence="3" id="KW-0847">Vitamin C</keyword>